<proteinExistence type="inferred from homology"/>
<evidence type="ECO:0000256" key="2">
    <source>
        <dbReference type="ARBA" id="ARBA00004777"/>
    </source>
</evidence>
<dbReference type="RefSeq" id="WP_211939495.1">
    <property type="nucleotide sequence ID" value="NZ_CP073078.1"/>
</dbReference>
<keyword evidence="6 9" id="KW-0560">Oxidoreductase</keyword>
<dbReference type="GO" id="GO:0071949">
    <property type="term" value="F:FAD binding"/>
    <property type="evidence" value="ECO:0007669"/>
    <property type="project" value="TreeGrafter"/>
</dbReference>
<evidence type="ECO:0000256" key="3">
    <source>
        <dbReference type="ARBA" id="ARBA00006743"/>
    </source>
</evidence>
<keyword evidence="12" id="KW-1185">Reference proteome</keyword>
<evidence type="ECO:0000256" key="1">
    <source>
        <dbReference type="ARBA" id="ARBA00001974"/>
    </source>
</evidence>
<comment type="pathway">
    <text evidence="7">Amino-acid biosynthesis; L-methionine biosynthesis via de novo pathway.</text>
</comment>
<evidence type="ECO:0000313" key="11">
    <source>
        <dbReference type="EMBL" id="QUD89443.1"/>
    </source>
</evidence>
<dbReference type="GO" id="GO:0106312">
    <property type="term" value="F:methylenetetrahydrofolate reductase (NADH) activity"/>
    <property type="evidence" value="ECO:0007669"/>
    <property type="project" value="UniProtKB-EC"/>
</dbReference>
<dbReference type="Pfam" id="PF02219">
    <property type="entry name" value="MTHFR"/>
    <property type="match status" value="1"/>
</dbReference>
<evidence type="ECO:0000256" key="10">
    <source>
        <dbReference type="SAM" id="MobiDB-lite"/>
    </source>
</evidence>
<dbReference type="KEGG" id="caul:KCG34_06060"/>
<comment type="similarity">
    <text evidence="3 9">Belongs to the methylenetetrahydrofolate reductase family.</text>
</comment>
<sequence length="339" mass="37043">MRFHDEPEPGAPLPILPGHSSPGRFERVLRAGGFTVTAELAPPDSADPEDVYDRARIFDGYVDAINATDGSGANCHMSSVAVCALLTRVGYSPIMQISCRDRNRIAIQGEILGGAAMGVCNMLCLTGDGVQAGDHPQAKPVFDYDCMALLETAVRLRDEGRFESGRQLTSRPHVFFGAAANPFVPPYDWRPDRLALKVAAGAQFIQTQYCFDVPRLRTFLSRLDDIGVLDKVFILVGVGPLPSAKTAQWMRHHVPGVHIPDAVVERLSKAAKPKAEGRKLCIELIQEIREIKGVHGVHMMAYRQEEAVAEVIQASGVLAGRVPWHPHRDKTAPMEEAVP</sequence>
<comment type="catalytic activity">
    <reaction evidence="8">
        <text>(6S)-5-methyl-5,6,7,8-tetrahydrofolate + NAD(+) = (6R)-5,10-methylene-5,6,7,8-tetrahydrofolate + NADH + H(+)</text>
        <dbReference type="Rhea" id="RHEA:19821"/>
        <dbReference type="ChEBI" id="CHEBI:15378"/>
        <dbReference type="ChEBI" id="CHEBI:15636"/>
        <dbReference type="ChEBI" id="CHEBI:18608"/>
        <dbReference type="ChEBI" id="CHEBI:57540"/>
        <dbReference type="ChEBI" id="CHEBI:57945"/>
        <dbReference type="EC" id="1.5.1.54"/>
    </reaction>
    <physiologicalReaction direction="right-to-left" evidence="8">
        <dbReference type="Rhea" id="RHEA:19823"/>
    </physiologicalReaction>
</comment>
<evidence type="ECO:0000256" key="4">
    <source>
        <dbReference type="ARBA" id="ARBA00022630"/>
    </source>
</evidence>
<keyword evidence="4 9" id="KW-0285">Flavoprotein</keyword>
<dbReference type="PANTHER" id="PTHR45754:SF3">
    <property type="entry name" value="METHYLENETETRAHYDROFOLATE REDUCTASE (NADPH)"/>
    <property type="match status" value="1"/>
</dbReference>
<evidence type="ECO:0000313" key="12">
    <source>
        <dbReference type="Proteomes" id="UP000676409"/>
    </source>
</evidence>
<evidence type="ECO:0000256" key="6">
    <source>
        <dbReference type="ARBA" id="ARBA00023002"/>
    </source>
</evidence>
<evidence type="ECO:0000256" key="9">
    <source>
        <dbReference type="RuleBase" id="RU003862"/>
    </source>
</evidence>
<dbReference type="InterPro" id="IPR029041">
    <property type="entry name" value="FAD-linked_oxidoreductase-like"/>
</dbReference>
<dbReference type="GO" id="GO:0005829">
    <property type="term" value="C:cytosol"/>
    <property type="evidence" value="ECO:0007669"/>
    <property type="project" value="TreeGrafter"/>
</dbReference>
<comment type="cofactor">
    <cofactor evidence="1 9">
        <name>FAD</name>
        <dbReference type="ChEBI" id="CHEBI:57692"/>
    </cofactor>
</comment>
<dbReference type="CDD" id="cd00537">
    <property type="entry name" value="MTHFR"/>
    <property type="match status" value="1"/>
</dbReference>
<dbReference type="Proteomes" id="UP000676409">
    <property type="component" value="Chromosome"/>
</dbReference>
<comment type="pathway">
    <text evidence="2 9">One-carbon metabolism; tetrahydrofolate interconversion.</text>
</comment>
<organism evidence="11 12">
    <name type="scientific">Phenylobacterium montanum</name>
    <dbReference type="NCBI Taxonomy" id="2823693"/>
    <lineage>
        <taxon>Bacteria</taxon>
        <taxon>Pseudomonadati</taxon>
        <taxon>Pseudomonadota</taxon>
        <taxon>Alphaproteobacteria</taxon>
        <taxon>Caulobacterales</taxon>
        <taxon>Caulobacteraceae</taxon>
        <taxon>Phenylobacterium</taxon>
    </lineage>
</organism>
<dbReference type="EMBL" id="CP073078">
    <property type="protein sequence ID" value="QUD89443.1"/>
    <property type="molecule type" value="Genomic_DNA"/>
</dbReference>
<name>A0A975G1L8_9CAUL</name>
<evidence type="ECO:0000256" key="7">
    <source>
        <dbReference type="ARBA" id="ARBA00034478"/>
    </source>
</evidence>
<accession>A0A975G1L8</accession>
<dbReference type="GO" id="GO:0035999">
    <property type="term" value="P:tetrahydrofolate interconversion"/>
    <property type="evidence" value="ECO:0007669"/>
    <property type="project" value="TreeGrafter"/>
</dbReference>
<dbReference type="Gene3D" id="3.20.20.220">
    <property type="match status" value="1"/>
</dbReference>
<feature type="region of interest" description="Disordered" evidence="10">
    <location>
        <begin position="1"/>
        <end position="20"/>
    </location>
</feature>
<evidence type="ECO:0000256" key="5">
    <source>
        <dbReference type="ARBA" id="ARBA00022827"/>
    </source>
</evidence>
<dbReference type="GO" id="GO:0009086">
    <property type="term" value="P:methionine biosynthetic process"/>
    <property type="evidence" value="ECO:0007669"/>
    <property type="project" value="TreeGrafter"/>
</dbReference>
<reference evidence="11" key="1">
    <citation type="submission" date="2021-04" db="EMBL/GenBank/DDBJ databases">
        <title>The complete genome sequence of Caulobacter sp. S6.</title>
        <authorList>
            <person name="Tang Y."/>
            <person name="Ouyang W."/>
            <person name="Liu Q."/>
            <person name="Huang B."/>
            <person name="Guo Z."/>
            <person name="Lei P."/>
        </authorList>
    </citation>
    <scope>NUCLEOTIDE SEQUENCE</scope>
    <source>
        <strain evidence="11">S6</strain>
    </source>
</reference>
<dbReference type="InterPro" id="IPR003171">
    <property type="entry name" value="Mehydrof_redctse-like"/>
</dbReference>
<keyword evidence="5 9" id="KW-0274">FAD</keyword>
<gene>
    <name evidence="11" type="ORF">KCG34_06060</name>
</gene>
<protein>
    <recommendedName>
        <fullName evidence="9">Methylenetetrahydrofolate reductase</fullName>
    </recommendedName>
</protein>
<evidence type="ECO:0000256" key="8">
    <source>
        <dbReference type="ARBA" id="ARBA00048628"/>
    </source>
</evidence>
<dbReference type="SUPFAM" id="SSF51730">
    <property type="entry name" value="FAD-linked oxidoreductase"/>
    <property type="match status" value="1"/>
</dbReference>
<dbReference type="PANTHER" id="PTHR45754">
    <property type="entry name" value="METHYLENETETRAHYDROFOLATE REDUCTASE"/>
    <property type="match status" value="1"/>
</dbReference>
<dbReference type="AlphaFoldDB" id="A0A975G1L8"/>